<dbReference type="Proteomes" id="UP000028712">
    <property type="component" value="Unassembled WGS sequence"/>
</dbReference>
<evidence type="ECO:0000313" key="1">
    <source>
        <dbReference type="EMBL" id="KFF10053.1"/>
    </source>
</evidence>
<gene>
    <name evidence="2" type="ORF">B0A62_13790</name>
    <name evidence="1" type="ORF">IW20_21495</name>
</gene>
<proteinExistence type="predicted"/>
<evidence type="ECO:0000313" key="4">
    <source>
        <dbReference type="Proteomes" id="UP000198424"/>
    </source>
</evidence>
<dbReference type="EMBL" id="MUGY01000015">
    <property type="protein sequence ID" value="OXA93314.1"/>
    <property type="molecule type" value="Genomic_DNA"/>
</dbReference>
<evidence type="ECO:0000313" key="2">
    <source>
        <dbReference type="EMBL" id="OXA93314.1"/>
    </source>
</evidence>
<keyword evidence="4" id="KW-1185">Reference proteome</keyword>
<sequence>MKKKFLIFFSVLLSILLIDRLFFMEHRLQGVWEYDGGSYFGDPIAYNQDFIFNKNKIYA</sequence>
<accession>A0A086A039</accession>
<organism evidence="1 3">
    <name type="scientific">Flavobacterium hydatis</name>
    <name type="common">Cytophaga aquatilis</name>
    <dbReference type="NCBI Taxonomy" id="991"/>
    <lineage>
        <taxon>Bacteria</taxon>
        <taxon>Pseudomonadati</taxon>
        <taxon>Bacteroidota</taxon>
        <taxon>Flavobacteriia</taxon>
        <taxon>Flavobacteriales</taxon>
        <taxon>Flavobacteriaceae</taxon>
        <taxon>Flavobacterium</taxon>
    </lineage>
</organism>
<reference evidence="2 4" key="2">
    <citation type="submission" date="2016-11" db="EMBL/GenBank/DDBJ databases">
        <title>Whole genomes of Flavobacteriaceae.</title>
        <authorList>
            <person name="Stine C."/>
            <person name="Li C."/>
            <person name="Tadesse D."/>
        </authorList>
    </citation>
    <scope>NUCLEOTIDE SEQUENCE [LARGE SCALE GENOMIC DNA]</scope>
    <source>
        <strain evidence="2 4">ATCC 29551</strain>
    </source>
</reference>
<name>A0A086A039_FLAHY</name>
<comment type="caution">
    <text evidence="1">The sequence shown here is derived from an EMBL/GenBank/DDBJ whole genome shotgun (WGS) entry which is preliminary data.</text>
</comment>
<dbReference type="Proteomes" id="UP000198424">
    <property type="component" value="Unassembled WGS sequence"/>
</dbReference>
<evidence type="ECO:0000313" key="3">
    <source>
        <dbReference type="Proteomes" id="UP000028712"/>
    </source>
</evidence>
<reference evidence="1 3" key="1">
    <citation type="submission" date="2014-07" db="EMBL/GenBank/DDBJ databases">
        <title>Genome of Flavobacterium hydatis DSM 2063.</title>
        <authorList>
            <person name="Pipes S.E."/>
            <person name="Stropko S.J."/>
            <person name="Newman J.D."/>
        </authorList>
    </citation>
    <scope>NUCLEOTIDE SEQUENCE [LARGE SCALE GENOMIC DNA]</scope>
    <source>
        <strain evidence="1 3">DSM 2063</strain>
    </source>
</reference>
<dbReference type="AlphaFoldDB" id="A0A086A039"/>
<dbReference type="STRING" id="991.IW20_21495"/>
<protein>
    <submittedName>
        <fullName evidence="1">Uncharacterized protein</fullName>
    </submittedName>
</protein>
<dbReference type="EMBL" id="JPRM01000042">
    <property type="protein sequence ID" value="KFF10053.1"/>
    <property type="molecule type" value="Genomic_DNA"/>
</dbReference>